<sequence>MFQIECAPADLAQAIASVERGCYPSAVKPVLGMVKVTADREEGILFEATDLNGGIRRRLEKATVQDEGAILIHPALVGQYASQCRDELLTLAGNGSATSITTFRTEWEMPAEDVGLFPPLAEIPSGPETIEVNQKDLHRVLNSVLFAARNFGETAKFGSSDGKAIIILEVEKNLLRAIGTDLKHLAVAEVHARVHHSLIGFSCMVPVGSIRMLLENLESVEELAMVLIRRQGHGLLSFSAKTWDIIARLAEGRSPPWKKIIPTNPKGKITADGDSLSRAFRQAAIFANQEYHTVRLSFTAAVGPHTKEGITFDTLSRTGERSQVDLDCNYQGPDLSIAIDVRYPIRFLEASRHDQATEVTIEITSDQKPLVFRRGPKVLFIMAPLDLKAIEAARVAKLEEEAEKEARKKAAAA</sequence>
<evidence type="ECO:0000256" key="3">
    <source>
        <dbReference type="ARBA" id="ARBA00021035"/>
    </source>
</evidence>
<keyword evidence="7" id="KW-0235">DNA replication</keyword>
<evidence type="ECO:0000259" key="12">
    <source>
        <dbReference type="Pfam" id="PF02768"/>
    </source>
</evidence>
<dbReference type="InterPro" id="IPR022635">
    <property type="entry name" value="DNA_polIII_beta_C"/>
</dbReference>
<protein>
    <recommendedName>
        <fullName evidence="3">Beta sliding clamp</fullName>
    </recommendedName>
    <alternativeName>
        <fullName evidence="11">Beta-clamp processivity factor</fullName>
    </alternativeName>
    <alternativeName>
        <fullName evidence="10">DNA polymerase III beta sliding clamp subunit</fullName>
    </alternativeName>
</protein>
<evidence type="ECO:0000256" key="7">
    <source>
        <dbReference type="ARBA" id="ARBA00022705"/>
    </source>
</evidence>
<dbReference type="Gene3D" id="3.10.150.10">
    <property type="entry name" value="DNA Polymerase III, subunit A, domain 2"/>
    <property type="match status" value="1"/>
</dbReference>
<comment type="subcellular location">
    <subcellularLocation>
        <location evidence="1">Cytoplasm</location>
    </subcellularLocation>
</comment>
<dbReference type="GO" id="GO:0005737">
    <property type="term" value="C:cytoplasm"/>
    <property type="evidence" value="ECO:0007669"/>
    <property type="project" value="UniProtKB-SubCell"/>
</dbReference>
<dbReference type="Proteomes" id="UP000676194">
    <property type="component" value="Chromosome"/>
</dbReference>
<keyword evidence="14" id="KW-1185">Reference proteome</keyword>
<evidence type="ECO:0000256" key="9">
    <source>
        <dbReference type="ARBA" id="ARBA00023125"/>
    </source>
</evidence>
<keyword evidence="8" id="KW-0239">DNA-directed DNA polymerase</keyword>
<accession>A0A8E6B6E9</accession>
<dbReference type="PANTHER" id="PTHR30478">
    <property type="entry name" value="DNA POLYMERASE III SUBUNIT BETA"/>
    <property type="match status" value="1"/>
</dbReference>
<evidence type="ECO:0000256" key="8">
    <source>
        <dbReference type="ARBA" id="ARBA00022932"/>
    </source>
</evidence>
<dbReference type="AlphaFoldDB" id="A0A8E6B6E9"/>
<evidence type="ECO:0000313" key="14">
    <source>
        <dbReference type="Proteomes" id="UP000676194"/>
    </source>
</evidence>
<dbReference type="GO" id="GO:0006271">
    <property type="term" value="P:DNA strand elongation involved in DNA replication"/>
    <property type="evidence" value="ECO:0007669"/>
    <property type="project" value="TreeGrafter"/>
</dbReference>
<evidence type="ECO:0000313" key="13">
    <source>
        <dbReference type="EMBL" id="QVL32324.1"/>
    </source>
</evidence>
<dbReference type="KEGG" id="tsph:KIH39_26415"/>
<keyword evidence="5" id="KW-0808">Transferase</keyword>
<evidence type="ECO:0000256" key="11">
    <source>
        <dbReference type="ARBA" id="ARBA00033276"/>
    </source>
</evidence>
<evidence type="ECO:0000256" key="2">
    <source>
        <dbReference type="ARBA" id="ARBA00010752"/>
    </source>
</evidence>
<proteinExistence type="inferred from homology"/>
<dbReference type="PANTHER" id="PTHR30478:SF0">
    <property type="entry name" value="BETA SLIDING CLAMP"/>
    <property type="match status" value="1"/>
</dbReference>
<dbReference type="GO" id="GO:0003887">
    <property type="term" value="F:DNA-directed DNA polymerase activity"/>
    <property type="evidence" value="ECO:0007669"/>
    <property type="project" value="UniProtKB-KW"/>
</dbReference>
<reference evidence="13" key="1">
    <citation type="submission" date="2021-05" db="EMBL/GenBank/DDBJ databases">
        <title>Complete genome sequence of the cellulolytic planctomycete Telmatocola sphagniphila SP2T and characterization of the first cellulase from planctomycetes.</title>
        <authorList>
            <person name="Rakitin A.L."/>
            <person name="Beletsky A.V."/>
            <person name="Naumoff D.G."/>
            <person name="Kulichevskaya I.S."/>
            <person name="Mardanov A.V."/>
            <person name="Ravin N.V."/>
            <person name="Dedysh S.N."/>
        </authorList>
    </citation>
    <scope>NUCLEOTIDE SEQUENCE</scope>
    <source>
        <strain evidence="13">SP2T</strain>
    </source>
</reference>
<dbReference type="Gene3D" id="3.70.10.10">
    <property type="match status" value="1"/>
</dbReference>
<gene>
    <name evidence="13" type="ORF">KIH39_26415</name>
</gene>
<comment type="similarity">
    <text evidence="2">Belongs to the beta sliding clamp family.</text>
</comment>
<keyword evidence="4" id="KW-0963">Cytoplasm</keyword>
<dbReference type="Pfam" id="PF02768">
    <property type="entry name" value="DNA_pol3_beta_3"/>
    <property type="match status" value="1"/>
</dbReference>
<dbReference type="RefSeq" id="WP_213497171.1">
    <property type="nucleotide sequence ID" value="NZ_CP074694.1"/>
</dbReference>
<dbReference type="EMBL" id="CP074694">
    <property type="protein sequence ID" value="QVL32324.1"/>
    <property type="molecule type" value="Genomic_DNA"/>
</dbReference>
<evidence type="ECO:0000256" key="5">
    <source>
        <dbReference type="ARBA" id="ARBA00022679"/>
    </source>
</evidence>
<keyword evidence="6" id="KW-0548">Nucleotidyltransferase</keyword>
<feature type="domain" description="DNA polymerase III beta sliding clamp C-terminal" evidence="12">
    <location>
        <begin position="258"/>
        <end position="373"/>
    </location>
</feature>
<evidence type="ECO:0000256" key="6">
    <source>
        <dbReference type="ARBA" id="ARBA00022695"/>
    </source>
</evidence>
<name>A0A8E6B6E9_9BACT</name>
<dbReference type="InterPro" id="IPR001001">
    <property type="entry name" value="DNA_polIII_beta"/>
</dbReference>
<organism evidence="13 14">
    <name type="scientific">Telmatocola sphagniphila</name>
    <dbReference type="NCBI Taxonomy" id="1123043"/>
    <lineage>
        <taxon>Bacteria</taxon>
        <taxon>Pseudomonadati</taxon>
        <taxon>Planctomycetota</taxon>
        <taxon>Planctomycetia</taxon>
        <taxon>Gemmatales</taxon>
        <taxon>Gemmataceae</taxon>
    </lineage>
</organism>
<dbReference type="GO" id="GO:0003677">
    <property type="term" value="F:DNA binding"/>
    <property type="evidence" value="ECO:0007669"/>
    <property type="project" value="UniProtKB-KW"/>
</dbReference>
<dbReference type="SUPFAM" id="SSF55979">
    <property type="entry name" value="DNA clamp"/>
    <property type="match status" value="2"/>
</dbReference>
<dbReference type="InterPro" id="IPR046938">
    <property type="entry name" value="DNA_clamp_sf"/>
</dbReference>
<evidence type="ECO:0000256" key="4">
    <source>
        <dbReference type="ARBA" id="ARBA00022490"/>
    </source>
</evidence>
<evidence type="ECO:0000256" key="1">
    <source>
        <dbReference type="ARBA" id="ARBA00004496"/>
    </source>
</evidence>
<evidence type="ECO:0000256" key="10">
    <source>
        <dbReference type="ARBA" id="ARBA00030988"/>
    </source>
</evidence>
<dbReference type="SMART" id="SM00480">
    <property type="entry name" value="POL3Bc"/>
    <property type="match status" value="1"/>
</dbReference>
<dbReference type="GO" id="GO:0009360">
    <property type="term" value="C:DNA polymerase III complex"/>
    <property type="evidence" value="ECO:0007669"/>
    <property type="project" value="InterPro"/>
</dbReference>
<keyword evidence="9" id="KW-0238">DNA-binding</keyword>
<dbReference type="GO" id="GO:0008408">
    <property type="term" value="F:3'-5' exonuclease activity"/>
    <property type="evidence" value="ECO:0007669"/>
    <property type="project" value="InterPro"/>
</dbReference>